<evidence type="ECO:0000313" key="1">
    <source>
        <dbReference type="EMBL" id="KAJ1176676.1"/>
    </source>
</evidence>
<sequence>MIWSAAVYHTPHTCMHAHTNIHTHTHTHNTPHPQLENPTYLLAGGPPAGDGTQLCCQQQRLPEEHRQAVSWVMIRSVVVYWRGAAAGSSATLPLSAAITVARIPPAFWWNSGYGHNMADGR</sequence>
<dbReference type="Proteomes" id="UP001066276">
    <property type="component" value="Chromosome 3_2"/>
</dbReference>
<proteinExistence type="predicted"/>
<comment type="caution">
    <text evidence="1">The sequence shown here is derived from an EMBL/GenBank/DDBJ whole genome shotgun (WGS) entry which is preliminary data.</text>
</comment>
<dbReference type="EMBL" id="JANPWB010000006">
    <property type="protein sequence ID" value="KAJ1176676.1"/>
    <property type="molecule type" value="Genomic_DNA"/>
</dbReference>
<dbReference type="AlphaFoldDB" id="A0AAV7TK81"/>
<evidence type="ECO:0000313" key="2">
    <source>
        <dbReference type="Proteomes" id="UP001066276"/>
    </source>
</evidence>
<accession>A0AAV7TK81</accession>
<keyword evidence="2" id="KW-1185">Reference proteome</keyword>
<gene>
    <name evidence="1" type="ORF">NDU88_001945</name>
</gene>
<protein>
    <submittedName>
        <fullName evidence="1">Uncharacterized protein</fullName>
    </submittedName>
</protein>
<name>A0AAV7TK81_PLEWA</name>
<organism evidence="1 2">
    <name type="scientific">Pleurodeles waltl</name>
    <name type="common">Iberian ribbed newt</name>
    <dbReference type="NCBI Taxonomy" id="8319"/>
    <lineage>
        <taxon>Eukaryota</taxon>
        <taxon>Metazoa</taxon>
        <taxon>Chordata</taxon>
        <taxon>Craniata</taxon>
        <taxon>Vertebrata</taxon>
        <taxon>Euteleostomi</taxon>
        <taxon>Amphibia</taxon>
        <taxon>Batrachia</taxon>
        <taxon>Caudata</taxon>
        <taxon>Salamandroidea</taxon>
        <taxon>Salamandridae</taxon>
        <taxon>Pleurodelinae</taxon>
        <taxon>Pleurodeles</taxon>
    </lineage>
</organism>
<reference evidence="1" key="1">
    <citation type="journal article" date="2022" name="bioRxiv">
        <title>Sequencing and chromosome-scale assembly of the giantPleurodeles waltlgenome.</title>
        <authorList>
            <person name="Brown T."/>
            <person name="Elewa A."/>
            <person name="Iarovenko S."/>
            <person name="Subramanian E."/>
            <person name="Araus A.J."/>
            <person name="Petzold A."/>
            <person name="Susuki M."/>
            <person name="Suzuki K.-i.T."/>
            <person name="Hayashi T."/>
            <person name="Toyoda A."/>
            <person name="Oliveira C."/>
            <person name="Osipova E."/>
            <person name="Leigh N.D."/>
            <person name="Simon A."/>
            <person name="Yun M.H."/>
        </authorList>
    </citation>
    <scope>NUCLEOTIDE SEQUENCE</scope>
    <source>
        <strain evidence="1">20211129_DDA</strain>
        <tissue evidence="1">Liver</tissue>
    </source>
</reference>